<dbReference type="Proteomes" id="UP000030653">
    <property type="component" value="Unassembled WGS sequence"/>
</dbReference>
<reference evidence="1 2" key="1">
    <citation type="journal article" date="2012" name="Science">
        <title>The Paleozoic origin of enzymatic lignin decomposition reconstructed from 31 fungal genomes.</title>
        <authorList>
            <person name="Floudas D."/>
            <person name="Binder M."/>
            <person name="Riley R."/>
            <person name="Barry K."/>
            <person name="Blanchette R.A."/>
            <person name="Henrissat B."/>
            <person name="Martinez A.T."/>
            <person name="Otillar R."/>
            <person name="Spatafora J.W."/>
            <person name="Yadav J.S."/>
            <person name="Aerts A."/>
            <person name="Benoit I."/>
            <person name="Boyd A."/>
            <person name="Carlson A."/>
            <person name="Copeland A."/>
            <person name="Coutinho P.M."/>
            <person name="de Vries R.P."/>
            <person name="Ferreira P."/>
            <person name="Findley K."/>
            <person name="Foster B."/>
            <person name="Gaskell J."/>
            <person name="Glotzer D."/>
            <person name="Gorecki P."/>
            <person name="Heitman J."/>
            <person name="Hesse C."/>
            <person name="Hori C."/>
            <person name="Igarashi K."/>
            <person name="Jurgens J.A."/>
            <person name="Kallen N."/>
            <person name="Kersten P."/>
            <person name="Kohler A."/>
            <person name="Kuees U."/>
            <person name="Kumar T.K.A."/>
            <person name="Kuo A."/>
            <person name="LaButti K."/>
            <person name="Larrondo L.F."/>
            <person name="Lindquist E."/>
            <person name="Ling A."/>
            <person name="Lombard V."/>
            <person name="Lucas S."/>
            <person name="Lundell T."/>
            <person name="Martin R."/>
            <person name="McLaughlin D.J."/>
            <person name="Morgenstern I."/>
            <person name="Morin E."/>
            <person name="Murat C."/>
            <person name="Nagy L.G."/>
            <person name="Nolan M."/>
            <person name="Ohm R.A."/>
            <person name="Patyshakuliyeva A."/>
            <person name="Rokas A."/>
            <person name="Ruiz-Duenas F.J."/>
            <person name="Sabat G."/>
            <person name="Salamov A."/>
            <person name="Samejima M."/>
            <person name="Schmutz J."/>
            <person name="Slot J.C."/>
            <person name="St John F."/>
            <person name="Stenlid J."/>
            <person name="Sun H."/>
            <person name="Sun S."/>
            <person name="Syed K."/>
            <person name="Tsang A."/>
            <person name="Wiebenga A."/>
            <person name="Young D."/>
            <person name="Pisabarro A."/>
            <person name="Eastwood D.C."/>
            <person name="Martin F."/>
            <person name="Cullen D."/>
            <person name="Grigoriev I.V."/>
            <person name="Hibbett D.S."/>
        </authorList>
    </citation>
    <scope>NUCLEOTIDE SEQUENCE [LARGE SCALE GENOMIC DNA]</scope>
    <source>
        <strain evidence="1 2">DJM-731 SS1</strain>
    </source>
</reference>
<evidence type="ECO:0008006" key="3">
    <source>
        <dbReference type="Google" id="ProtNLM"/>
    </source>
</evidence>
<organism evidence="1 2">
    <name type="scientific">Dacryopinax primogenitus (strain DJM 731)</name>
    <name type="common">Brown rot fungus</name>
    <dbReference type="NCBI Taxonomy" id="1858805"/>
    <lineage>
        <taxon>Eukaryota</taxon>
        <taxon>Fungi</taxon>
        <taxon>Dikarya</taxon>
        <taxon>Basidiomycota</taxon>
        <taxon>Agaricomycotina</taxon>
        <taxon>Dacrymycetes</taxon>
        <taxon>Dacrymycetales</taxon>
        <taxon>Dacrymycetaceae</taxon>
        <taxon>Dacryopinax</taxon>
    </lineage>
</organism>
<evidence type="ECO:0000313" key="1">
    <source>
        <dbReference type="EMBL" id="EJT97334.1"/>
    </source>
</evidence>
<dbReference type="InterPro" id="IPR016035">
    <property type="entry name" value="Acyl_Trfase/lysoPLipase"/>
</dbReference>
<dbReference type="AlphaFoldDB" id="M5FR43"/>
<dbReference type="Gene3D" id="3.40.1090.10">
    <property type="entry name" value="Cytosolic phospholipase A2 catalytic domain"/>
    <property type="match status" value="1"/>
</dbReference>
<dbReference type="SUPFAM" id="SSF52151">
    <property type="entry name" value="FabD/lysophospholipase-like"/>
    <property type="match status" value="1"/>
</dbReference>
<proteinExistence type="predicted"/>
<evidence type="ECO:0000313" key="2">
    <source>
        <dbReference type="Proteomes" id="UP000030653"/>
    </source>
</evidence>
<sequence>MYGANVTWSGVARLAAFKNFSMPFPLVENVVVDPKPPSFESVLIPRRTRPSSSPALSNGTIPLAGVMQPSRKPDFIIAYDASQETDYGWQNGTNLLDTYT</sequence>
<dbReference type="OrthoDB" id="4084751at2759"/>
<gene>
    <name evidence="1" type="ORF">DACRYDRAFT_111877</name>
</gene>
<dbReference type="EMBL" id="JH795877">
    <property type="protein sequence ID" value="EJT97334.1"/>
    <property type="molecule type" value="Genomic_DNA"/>
</dbReference>
<dbReference type="HOGENOM" id="CLU_2306001_0_0_1"/>
<protein>
    <recommendedName>
        <fullName evidence="3">Lysophospholipase</fullName>
    </recommendedName>
</protein>
<accession>M5FR43</accession>
<keyword evidence="2" id="KW-1185">Reference proteome</keyword>
<dbReference type="GeneID" id="63684364"/>
<name>M5FR43_DACPD</name>
<dbReference type="RefSeq" id="XP_040624232.1">
    <property type="nucleotide sequence ID" value="XM_040769302.1"/>
</dbReference>